<sequence>MNGIFGFGANKTHDQQTSGGGGGGLFGGGAGYEGGCSGGGGSGVVYSSSKPPQIRDIKEIKFENGNMLDGVNIGDGYAVISRFYLLYERTSLCDGSSAFCYFLFTRSMLLTNE</sequence>
<dbReference type="EMBL" id="DS113427">
    <property type="protein sequence ID" value="EAY06291.1"/>
    <property type="molecule type" value="Genomic_DNA"/>
</dbReference>
<dbReference type="InParanoid" id="A2EM32"/>
<dbReference type="VEuPathDB" id="TrichDB:TVAGG3_0613550"/>
<evidence type="ECO:0000313" key="18">
    <source>
        <dbReference type="Proteomes" id="UP000001542"/>
    </source>
</evidence>
<keyword evidence="6" id="KW-0732">Signal</keyword>
<evidence type="ECO:0000256" key="15">
    <source>
        <dbReference type="ARBA" id="ARBA00023180"/>
    </source>
</evidence>
<name>A2EM32_TRIV3</name>
<reference evidence="17" key="1">
    <citation type="submission" date="2006-10" db="EMBL/GenBank/DDBJ databases">
        <authorList>
            <person name="Amadeo P."/>
            <person name="Zhao Q."/>
            <person name="Wortman J."/>
            <person name="Fraser-Liggett C."/>
            <person name="Carlton J."/>
        </authorList>
    </citation>
    <scope>NUCLEOTIDE SEQUENCE</scope>
    <source>
        <strain evidence="17">G3</strain>
    </source>
</reference>
<keyword evidence="5" id="KW-0812">Transmembrane</keyword>
<keyword evidence="18" id="KW-1185">Reference proteome</keyword>
<keyword evidence="14" id="KW-0675">Receptor</keyword>
<keyword evidence="9" id="KW-0067">ATP-binding</keyword>
<evidence type="ECO:0000256" key="7">
    <source>
        <dbReference type="ARBA" id="ARBA00022741"/>
    </source>
</evidence>
<evidence type="ECO:0000259" key="16">
    <source>
        <dbReference type="Pfam" id="PF12810"/>
    </source>
</evidence>
<evidence type="ECO:0000256" key="3">
    <source>
        <dbReference type="ARBA" id="ARBA00022475"/>
    </source>
</evidence>
<dbReference type="KEGG" id="tva:4764166"/>
<dbReference type="RefSeq" id="XP_001318514.1">
    <property type="nucleotide sequence ID" value="XM_001318479.1"/>
</dbReference>
<keyword evidence="11" id="KW-0472">Membrane</keyword>
<dbReference type="Proteomes" id="UP000001542">
    <property type="component" value="Unassembled WGS sequence"/>
</dbReference>
<accession>A2EM32</accession>
<evidence type="ECO:0000256" key="9">
    <source>
        <dbReference type="ARBA" id="ARBA00022840"/>
    </source>
</evidence>
<proteinExistence type="predicted"/>
<dbReference type="Pfam" id="PF12810">
    <property type="entry name" value="ALK_LTK_GRD"/>
    <property type="match status" value="1"/>
</dbReference>
<keyword evidence="13" id="KW-1015">Disulfide bond</keyword>
<evidence type="ECO:0000256" key="10">
    <source>
        <dbReference type="ARBA" id="ARBA00022989"/>
    </source>
</evidence>
<dbReference type="GO" id="GO:0005524">
    <property type="term" value="F:ATP binding"/>
    <property type="evidence" value="ECO:0007669"/>
    <property type="project" value="UniProtKB-KW"/>
</dbReference>
<dbReference type="InterPro" id="IPR055163">
    <property type="entry name" value="ALK/LTK-like_GRD"/>
</dbReference>
<evidence type="ECO:0000256" key="5">
    <source>
        <dbReference type="ARBA" id="ARBA00022692"/>
    </source>
</evidence>
<reference evidence="17" key="2">
    <citation type="journal article" date="2007" name="Science">
        <title>Draft genome sequence of the sexually transmitted pathogen Trichomonas vaginalis.</title>
        <authorList>
            <person name="Carlton J.M."/>
            <person name="Hirt R.P."/>
            <person name="Silva J.C."/>
            <person name="Delcher A.L."/>
            <person name="Schatz M."/>
            <person name="Zhao Q."/>
            <person name="Wortman J.R."/>
            <person name="Bidwell S.L."/>
            <person name="Alsmark U.C.M."/>
            <person name="Besteiro S."/>
            <person name="Sicheritz-Ponten T."/>
            <person name="Noel C.J."/>
            <person name="Dacks J.B."/>
            <person name="Foster P.G."/>
            <person name="Simillion C."/>
            <person name="Van de Peer Y."/>
            <person name="Miranda-Saavedra D."/>
            <person name="Barton G.J."/>
            <person name="Westrop G.D."/>
            <person name="Mueller S."/>
            <person name="Dessi D."/>
            <person name="Fiori P.L."/>
            <person name="Ren Q."/>
            <person name="Paulsen I."/>
            <person name="Zhang H."/>
            <person name="Bastida-Corcuera F.D."/>
            <person name="Simoes-Barbosa A."/>
            <person name="Brown M.T."/>
            <person name="Hayes R.D."/>
            <person name="Mukherjee M."/>
            <person name="Okumura C.Y."/>
            <person name="Schneider R."/>
            <person name="Smith A.J."/>
            <person name="Vanacova S."/>
            <person name="Villalvazo M."/>
            <person name="Haas B.J."/>
            <person name="Pertea M."/>
            <person name="Feldblyum T.V."/>
            <person name="Utterback T.R."/>
            <person name="Shu C.L."/>
            <person name="Osoegawa K."/>
            <person name="de Jong P.J."/>
            <person name="Hrdy I."/>
            <person name="Horvathova L."/>
            <person name="Zubacova Z."/>
            <person name="Dolezal P."/>
            <person name="Malik S.B."/>
            <person name="Logsdon J.M. Jr."/>
            <person name="Henze K."/>
            <person name="Gupta A."/>
            <person name="Wang C.C."/>
            <person name="Dunne R.L."/>
            <person name="Upcroft J.A."/>
            <person name="Upcroft P."/>
            <person name="White O."/>
            <person name="Salzberg S.L."/>
            <person name="Tang P."/>
            <person name="Chiu C.-H."/>
            <person name="Lee Y.-S."/>
            <person name="Embley T.M."/>
            <person name="Coombs G.H."/>
            <person name="Mottram J.C."/>
            <person name="Tachezy J."/>
            <person name="Fraser-Liggett C.M."/>
            <person name="Johnson P.J."/>
        </authorList>
    </citation>
    <scope>NUCLEOTIDE SEQUENCE [LARGE SCALE GENOMIC DNA]</scope>
    <source>
        <strain evidence="17">G3</strain>
    </source>
</reference>
<evidence type="ECO:0000256" key="6">
    <source>
        <dbReference type="ARBA" id="ARBA00022729"/>
    </source>
</evidence>
<evidence type="ECO:0000256" key="8">
    <source>
        <dbReference type="ARBA" id="ARBA00022777"/>
    </source>
</evidence>
<protein>
    <recommendedName>
        <fullName evidence="2">receptor protein-tyrosine kinase</fullName>
        <ecNumber evidence="2">2.7.10.1</ecNumber>
    </recommendedName>
</protein>
<evidence type="ECO:0000313" key="17">
    <source>
        <dbReference type="EMBL" id="EAY06291.1"/>
    </source>
</evidence>
<keyword evidence="8" id="KW-0418">Kinase</keyword>
<dbReference type="GO" id="GO:0004714">
    <property type="term" value="F:transmembrane receptor protein tyrosine kinase activity"/>
    <property type="evidence" value="ECO:0007669"/>
    <property type="project" value="UniProtKB-EC"/>
</dbReference>
<evidence type="ECO:0000256" key="2">
    <source>
        <dbReference type="ARBA" id="ARBA00011902"/>
    </source>
</evidence>
<evidence type="ECO:0000256" key="4">
    <source>
        <dbReference type="ARBA" id="ARBA00022679"/>
    </source>
</evidence>
<keyword evidence="10" id="KW-1133">Transmembrane helix</keyword>
<evidence type="ECO:0000256" key="14">
    <source>
        <dbReference type="ARBA" id="ARBA00023170"/>
    </source>
</evidence>
<evidence type="ECO:0000256" key="11">
    <source>
        <dbReference type="ARBA" id="ARBA00023136"/>
    </source>
</evidence>
<keyword evidence="4" id="KW-0808">Transferase</keyword>
<comment type="subcellular location">
    <subcellularLocation>
        <location evidence="1">Cell membrane</location>
        <topology evidence="1">Single-pass type I membrane protein</topology>
    </subcellularLocation>
</comment>
<dbReference type="GO" id="GO:0005886">
    <property type="term" value="C:plasma membrane"/>
    <property type="evidence" value="ECO:0007669"/>
    <property type="project" value="UniProtKB-SubCell"/>
</dbReference>
<feature type="domain" description="ALK/LTK-like glycine-rich" evidence="16">
    <location>
        <begin position="5"/>
        <end position="81"/>
    </location>
</feature>
<keyword evidence="7" id="KW-0547">Nucleotide-binding</keyword>
<keyword evidence="12" id="KW-0829">Tyrosine-protein kinase</keyword>
<dbReference type="VEuPathDB" id="TrichDB:TVAG_475250"/>
<dbReference type="EC" id="2.7.10.1" evidence="2"/>
<evidence type="ECO:0000256" key="12">
    <source>
        <dbReference type="ARBA" id="ARBA00023137"/>
    </source>
</evidence>
<dbReference type="AlphaFoldDB" id="A2EM32"/>
<keyword evidence="3" id="KW-1003">Cell membrane</keyword>
<evidence type="ECO:0000256" key="13">
    <source>
        <dbReference type="ARBA" id="ARBA00023157"/>
    </source>
</evidence>
<evidence type="ECO:0000256" key="1">
    <source>
        <dbReference type="ARBA" id="ARBA00004251"/>
    </source>
</evidence>
<keyword evidence="15" id="KW-0325">Glycoprotein</keyword>
<gene>
    <name evidence="17" type="ORF">TVAG_475250</name>
</gene>
<organism evidence="17 18">
    <name type="scientific">Trichomonas vaginalis (strain ATCC PRA-98 / G3)</name>
    <dbReference type="NCBI Taxonomy" id="412133"/>
    <lineage>
        <taxon>Eukaryota</taxon>
        <taxon>Metamonada</taxon>
        <taxon>Parabasalia</taxon>
        <taxon>Trichomonadida</taxon>
        <taxon>Trichomonadidae</taxon>
        <taxon>Trichomonas</taxon>
    </lineage>
</organism>